<keyword evidence="2" id="KW-0342">GTP-binding</keyword>
<evidence type="ECO:0008006" key="7">
    <source>
        <dbReference type="Google" id="ProtNLM"/>
    </source>
</evidence>
<reference evidence="5" key="1">
    <citation type="submission" date="2022-04" db="EMBL/GenBank/DDBJ databases">
        <authorList>
            <person name="Xu L."/>
            <person name="Lv Z."/>
        </authorList>
    </citation>
    <scope>NUCLEOTIDE SEQUENCE</scope>
    <source>
        <strain evidence="5">LV_2022a</strain>
    </source>
</reference>
<dbReference type="GO" id="GO:0005525">
    <property type="term" value="F:GTP binding"/>
    <property type="evidence" value="ECO:0007669"/>
    <property type="project" value="UniProtKB-KW"/>
</dbReference>
<feature type="region of interest" description="Disordered" evidence="4">
    <location>
        <begin position="407"/>
        <end position="437"/>
    </location>
</feature>
<dbReference type="PROSITE" id="PS51420">
    <property type="entry name" value="RHO"/>
    <property type="match status" value="1"/>
</dbReference>
<dbReference type="PROSITE" id="PS51421">
    <property type="entry name" value="RAS"/>
    <property type="match status" value="1"/>
</dbReference>
<dbReference type="InterPro" id="IPR050227">
    <property type="entry name" value="Rab"/>
</dbReference>
<proteinExistence type="predicted"/>
<dbReference type="AlphaFoldDB" id="A0AAE1ZD33"/>
<dbReference type="InterPro" id="IPR011992">
    <property type="entry name" value="EF-hand-dom_pair"/>
</dbReference>
<gene>
    <name evidence="5" type="ORF">MN116_005179</name>
</gene>
<evidence type="ECO:0000313" key="5">
    <source>
        <dbReference type="EMBL" id="KAK4471781.1"/>
    </source>
</evidence>
<dbReference type="PRINTS" id="PR00449">
    <property type="entry name" value="RASTRNSFRMNG"/>
</dbReference>
<dbReference type="Gene3D" id="1.10.238.10">
    <property type="entry name" value="EF-hand"/>
    <property type="match status" value="1"/>
</dbReference>
<feature type="coiled-coil region" evidence="3">
    <location>
        <begin position="79"/>
        <end position="106"/>
    </location>
</feature>
<protein>
    <recommendedName>
        <fullName evidence="7">Ras and EF-hand domain-containing protein</fullName>
    </recommendedName>
</protein>
<evidence type="ECO:0000313" key="6">
    <source>
        <dbReference type="Proteomes" id="UP001292079"/>
    </source>
</evidence>
<evidence type="ECO:0000256" key="1">
    <source>
        <dbReference type="ARBA" id="ARBA00022741"/>
    </source>
</evidence>
<sequence length="733" mass="85095">MSIQNLKKLLKSYDFENTGDLNKTEWIKLCSNSTINLPTDISSRLFNELDTDNDGLIKISDILNELHIWEASNQQNHNYNHLDRINNNYENELIENRNEELNFKDENYNVLDKNQIDQKSRRLSKLNIKANPAILERRKQRCSFIPSEIIIQSEGNDQWMSKKEINPDGSEVFTTTPIVKTPKYNSVCELESVISQNYPELLSPFKTVLDDFRKELSQAKKEKINLEETYMKEKEERKSDLYRLEGELESQIQSIEERAKSEKIKHRTQTHCDSMNSPIIQKKFEDLVGTSAFCFTDLISSVDPLNHNYQLQNIYQNEKEEEEQNSFKRELQNVLSTLAKREAELRTLKDQIAKQEVQLTMDKRELISQEEEKQNLYSQLNVMRDTVERLNKTNDYLCSALHRESIRRQNRTSPSSAFSEQSDNNETNPQPSNLSTEIPFPLEPYEFDNLENILIPQHHRNHHIDSTCRRSDYSSENVSSVSAFNYGGAKFTTLENNTEENYLTGSLTPTRIFKVILVGDSGVGKSSFSYRFCDGIFYPQLRTTLGVDFRTKNIQMNNSLYTIQLWDTAGQETYRCIVRSYFRKIDGVVLMYAVDQPDTFANIKYWMEMIRESTSEVNIPILLVGNKVDLRNTANNNSNENNDGNNDMGQRESQKYITYEMGNKLAKLHQISFIETSVLSKHNITEAIELLTEEMKLIEDKQAAVVTLTTSSFLSRGNSVHRKKDETNRTCCK</sequence>
<evidence type="ECO:0000256" key="4">
    <source>
        <dbReference type="SAM" id="MobiDB-lite"/>
    </source>
</evidence>
<feature type="coiled-coil region" evidence="3">
    <location>
        <begin position="317"/>
        <end position="393"/>
    </location>
</feature>
<dbReference type="NCBIfam" id="TIGR00231">
    <property type="entry name" value="small_GTP"/>
    <property type="match status" value="1"/>
</dbReference>
<name>A0AAE1ZD33_SCHME</name>
<dbReference type="PROSITE" id="PS51419">
    <property type="entry name" value="RAB"/>
    <property type="match status" value="1"/>
</dbReference>
<feature type="compositionally biased region" description="Polar residues" evidence="4">
    <location>
        <begin position="411"/>
        <end position="436"/>
    </location>
</feature>
<keyword evidence="1" id="KW-0547">Nucleotide-binding</keyword>
<evidence type="ECO:0000256" key="3">
    <source>
        <dbReference type="SAM" id="Coils"/>
    </source>
</evidence>
<dbReference type="EMBL" id="JALJAT010000003">
    <property type="protein sequence ID" value="KAK4471781.1"/>
    <property type="molecule type" value="Genomic_DNA"/>
</dbReference>
<dbReference type="SMART" id="SM00174">
    <property type="entry name" value="RHO"/>
    <property type="match status" value="1"/>
</dbReference>
<keyword evidence="3" id="KW-0175">Coiled coil</keyword>
<dbReference type="SMART" id="SM00173">
    <property type="entry name" value="RAS"/>
    <property type="match status" value="1"/>
</dbReference>
<reference evidence="5" key="2">
    <citation type="journal article" date="2023" name="Infect Dis Poverty">
        <title>Chromosome-scale genome of the human blood fluke Schistosoma mekongi and its implications for public health.</title>
        <authorList>
            <person name="Zhou M."/>
            <person name="Xu L."/>
            <person name="Xu D."/>
            <person name="Chen W."/>
            <person name="Khan J."/>
            <person name="Hu Y."/>
            <person name="Huang H."/>
            <person name="Wei H."/>
            <person name="Zhang Y."/>
            <person name="Chusongsang P."/>
            <person name="Tanasarnprasert K."/>
            <person name="Hu X."/>
            <person name="Limpanont Y."/>
            <person name="Lv Z."/>
        </authorList>
    </citation>
    <scope>NUCLEOTIDE SEQUENCE</scope>
    <source>
        <strain evidence="5">LV_2022a</strain>
    </source>
</reference>
<accession>A0AAE1ZD33</accession>
<dbReference type="Gene3D" id="3.40.50.300">
    <property type="entry name" value="P-loop containing nucleotide triphosphate hydrolases"/>
    <property type="match status" value="1"/>
</dbReference>
<dbReference type="GO" id="GO:0003924">
    <property type="term" value="F:GTPase activity"/>
    <property type="evidence" value="ECO:0007669"/>
    <property type="project" value="InterPro"/>
</dbReference>
<dbReference type="Pfam" id="PF00071">
    <property type="entry name" value="Ras"/>
    <property type="match status" value="1"/>
</dbReference>
<organism evidence="5 6">
    <name type="scientific">Schistosoma mekongi</name>
    <name type="common">Parasitic worm</name>
    <dbReference type="NCBI Taxonomy" id="38744"/>
    <lineage>
        <taxon>Eukaryota</taxon>
        <taxon>Metazoa</taxon>
        <taxon>Spiralia</taxon>
        <taxon>Lophotrochozoa</taxon>
        <taxon>Platyhelminthes</taxon>
        <taxon>Trematoda</taxon>
        <taxon>Digenea</taxon>
        <taxon>Strigeidida</taxon>
        <taxon>Schistosomatoidea</taxon>
        <taxon>Schistosomatidae</taxon>
        <taxon>Schistosoma</taxon>
    </lineage>
</organism>
<comment type="caution">
    <text evidence="5">The sequence shown here is derived from an EMBL/GenBank/DDBJ whole genome shotgun (WGS) entry which is preliminary data.</text>
</comment>
<dbReference type="SMART" id="SM00176">
    <property type="entry name" value="RAN"/>
    <property type="match status" value="1"/>
</dbReference>
<keyword evidence="6" id="KW-1185">Reference proteome</keyword>
<feature type="coiled-coil region" evidence="3">
    <location>
        <begin position="209"/>
        <end position="265"/>
    </location>
</feature>
<dbReference type="SUPFAM" id="SSF52540">
    <property type="entry name" value="P-loop containing nucleoside triphosphate hydrolases"/>
    <property type="match status" value="1"/>
</dbReference>
<dbReference type="InterPro" id="IPR005225">
    <property type="entry name" value="Small_GTP-bd"/>
</dbReference>
<dbReference type="FunFam" id="3.40.50.300:FF:001447">
    <property type="entry name" value="Ras-related protein Rab-1B"/>
    <property type="match status" value="1"/>
</dbReference>
<dbReference type="SUPFAM" id="SSF47473">
    <property type="entry name" value="EF-hand"/>
    <property type="match status" value="1"/>
</dbReference>
<dbReference type="InterPro" id="IPR027417">
    <property type="entry name" value="P-loop_NTPase"/>
</dbReference>
<dbReference type="PANTHER" id="PTHR47977">
    <property type="entry name" value="RAS-RELATED PROTEIN RAB"/>
    <property type="match status" value="1"/>
</dbReference>
<dbReference type="SMART" id="SM00175">
    <property type="entry name" value="RAB"/>
    <property type="match status" value="1"/>
</dbReference>
<dbReference type="CDD" id="cd00154">
    <property type="entry name" value="Rab"/>
    <property type="match status" value="1"/>
</dbReference>
<evidence type="ECO:0000256" key="2">
    <source>
        <dbReference type="ARBA" id="ARBA00023134"/>
    </source>
</evidence>
<dbReference type="Proteomes" id="UP001292079">
    <property type="component" value="Unassembled WGS sequence"/>
</dbReference>
<dbReference type="InterPro" id="IPR001806">
    <property type="entry name" value="Small_GTPase"/>
</dbReference>